<organism evidence="3 4">
    <name type="scientific">Tanacetum coccineum</name>
    <dbReference type="NCBI Taxonomy" id="301880"/>
    <lineage>
        <taxon>Eukaryota</taxon>
        <taxon>Viridiplantae</taxon>
        <taxon>Streptophyta</taxon>
        <taxon>Embryophyta</taxon>
        <taxon>Tracheophyta</taxon>
        <taxon>Spermatophyta</taxon>
        <taxon>Magnoliopsida</taxon>
        <taxon>eudicotyledons</taxon>
        <taxon>Gunneridae</taxon>
        <taxon>Pentapetalae</taxon>
        <taxon>asterids</taxon>
        <taxon>campanulids</taxon>
        <taxon>Asterales</taxon>
        <taxon>Asteraceae</taxon>
        <taxon>Asteroideae</taxon>
        <taxon>Anthemideae</taxon>
        <taxon>Anthemidinae</taxon>
        <taxon>Tanacetum</taxon>
    </lineage>
</organism>
<dbReference type="EMBL" id="BQNB010012386">
    <property type="protein sequence ID" value="GJT02932.1"/>
    <property type="molecule type" value="Genomic_DNA"/>
</dbReference>
<comment type="caution">
    <text evidence="3">The sequence shown here is derived from an EMBL/GenBank/DDBJ whole genome shotgun (WGS) entry which is preliminary data.</text>
</comment>
<sequence length="627" mass="72306">MPARRKASTRKDTALGVVTDDFSNLVEFKNYAMNEFCAKTESKREFSEAKKLHNRWVSLPNEAGNTGPKWIFDPDFLSPLQRINIPFSVRKSSILDAGDTQILMLQVINRKDKGPTQEYILLPLQPHRTRIPVKDVVQDAQEQPSENASPDKGIQDSEDVFDKEGQHQKPEDEQVWQDELEMIVTQELLLKLMNDESRQDFEEEKRRIASQKRQLKLPDHPKGQILGDPSSAVQTRGKFKRLPQHNKPQGYAGDIVPLLPAMLAGAAVDQGEGSAQPAEPITHLSYEAPLPEGNTSGSAEDSMQLKELMVLVPTLVTRINSLEKELKETKQTLGNDVLKLVKKVKSLEKALKRKSKKVLISESEDNHERESTDLLLHKSFKRGSIRRNHSDNLGGEMPRVYAKKMILDWDAKKRLILTENRLRIEYRKDNKRKEKHQVLIKSQFYTEEDWDAIRAKLEANAELSKDVLGKDLPKQDFCKQMGTWKLSQLKKLKFEEIKEEFDKFDDKDVPVIDDRVAEVKEEEPVKITGKRKKQKARKGRYQQGQRKYLSYYKSKWSLIRLHDFGAMIKDFYKKDLIECTDGKMQSMELIGLKMLDDSCAWSDLSTMIDPPLNEDAIWTLHNFNKRI</sequence>
<feature type="region of interest" description="Disordered" evidence="2">
    <location>
        <begin position="137"/>
        <end position="157"/>
    </location>
</feature>
<evidence type="ECO:0000256" key="2">
    <source>
        <dbReference type="SAM" id="MobiDB-lite"/>
    </source>
</evidence>
<name>A0ABQ5AMU1_9ASTR</name>
<proteinExistence type="predicted"/>
<evidence type="ECO:0000313" key="4">
    <source>
        <dbReference type="Proteomes" id="UP001151760"/>
    </source>
</evidence>
<reference evidence="3" key="1">
    <citation type="journal article" date="2022" name="Int. J. Mol. Sci.">
        <title>Draft Genome of Tanacetum Coccineum: Genomic Comparison of Closely Related Tanacetum-Family Plants.</title>
        <authorList>
            <person name="Yamashiro T."/>
            <person name="Shiraishi A."/>
            <person name="Nakayama K."/>
            <person name="Satake H."/>
        </authorList>
    </citation>
    <scope>NUCLEOTIDE SEQUENCE</scope>
</reference>
<feature type="region of interest" description="Disordered" evidence="2">
    <location>
        <begin position="201"/>
        <end position="231"/>
    </location>
</feature>
<evidence type="ECO:0000256" key="1">
    <source>
        <dbReference type="SAM" id="Coils"/>
    </source>
</evidence>
<keyword evidence="4" id="KW-1185">Reference proteome</keyword>
<feature type="coiled-coil region" evidence="1">
    <location>
        <begin position="312"/>
        <end position="357"/>
    </location>
</feature>
<protein>
    <submittedName>
        <fullName evidence="3">Uncharacterized protein</fullName>
    </submittedName>
</protein>
<dbReference type="Proteomes" id="UP001151760">
    <property type="component" value="Unassembled WGS sequence"/>
</dbReference>
<reference evidence="3" key="2">
    <citation type="submission" date="2022-01" db="EMBL/GenBank/DDBJ databases">
        <authorList>
            <person name="Yamashiro T."/>
            <person name="Shiraishi A."/>
            <person name="Satake H."/>
            <person name="Nakayama K."/>
        </authorList>
    </citation>
    <scope>NUCLEOTIDE SEQUENCE</scope>
</reference>
<accession>A0ABQ5AMU1</accession>
<gene>
    <name evidence="3" type="ORF">Tco_0824101</name>
</gene>
<keyword evidence="1" id="KW-0175">Coiled coil</keyword>
<evidence type="ECO:0000313" key="3">
    <source>
        <dbReference type="EMBL" id="GJT02932.1"/>
    </source>
</evidence>